<dbReference type="PROSITE" id="PS50048">
    <property type="entry name" value="ZN2_CY6_FUNGAL_2"/>
    <property type="match status" value="1"/>
</dbReference>
<dbReference type="GO" id="GO:0043565">
    <property type="term" value="F:sequence-specific DNA binding"/>
    <property type="evidence" value="ECO:0007669"/>
    <property type="project" value="TreeGrafter"/>
</dbReference>
<dbReference type="PROSITE" id="PS00463">
    <property type="entry name" value="ZN2_CY6_FUNGAL_1"/>
    <property type="match status" value="1"/>
</dbReference>
<dbReference type="CDD" id="cd00067">
    <property type="entry name" value="GAL4"/>
    <property type="match status" value="1"/>
</dbReference>
<feature type="compositionally biased region" description="Pro residues" evidence="8">
    <location>
        <begin position="706"/>
        <end position="719"/>
    </location>
</feature>
<feature type="compositionally biased region" description="Low complexity" evidence="8">
    <location>
        <begin position="85"/>
        <end position="95"/>
    </location>
</feature>
<evidence type="ECO:0000256" key="6">
    <source>
        <dbReference type="ARBA" id="ARBA00023163"/>
    </source>
</evidence>
<evidence type="ECO:0000256" key="1">
    <source>
        <dbReference type="ARBA" id="ARBA00004123"/>
    </source>
</evidence>
<dbReference type="GO" id="GO:0000981">
    <property type="term" value="F:DNA-binding transcription factor activity, RNA polymerase II-specific"/>
    <property type="evidence" value="ECO:0007669"/>
    <property type="project" value="InterPro"/>
</dbReference>
<feature type="compositionally biased region" description="Polar residues" evidence="8">
    <location>
        <begin position="57"/>
        <end position="76"/>
    </location>
</feature>
<protein>
    <recommendedName>
        <fullName evidence="9">Zn(2)-C6 fungal-type domain-containing protein</fullName>
    </recommendedName>
</protein>
<comment type="subcellular location">
    <subcellularLocation>
        <location evidence="1">Nucleus</location>
    </subcellularLocation>
</comment>
<keyword evidence="5" id="KW-0238">DNA-binding</keyword>
<feature type="domain" description="Zn(2)-C6 fungal-type" evidence="9">
    <location>
        <begin position="115"/>
        <end position="148"/>
    </location>
</feature>
<evidence type="ECO:0000256" key="2">
    <source>
        <dbReference type="ARBA" id="ARBA00022723"/>
    </source>
</evidence>
<dbReference type="Proteomes" id="UP000289152">
    <property type="component" value="Unassembled WGS sequence"/>
</dbReference>
<dbReference type="Pfam" id="PF04082">
    <property type="entry name" value="Fungal_trans"/>
    <property type="match status" value="1"/>
</dbReference>
<dbReference type="VEuPathDB" id="FungiDB:TREMEDRAFT_74148"/>
<dbReference type="GO" id="GO:0045944">
    <property type="term" value="P:positive regulation of transcription by RNA polymerase II"/>
    <property type="evidence" value="ECO:0007669"/>
    <property type="project" value="TreeGrafter"/>
</dbReference>
<comment type="caution">
    <text evidence="10">The sequence shown here is derived from an EMBL/GenBank/DDBJ whole genome shotgun (WGS) entry which is preliminary data.</text>
</comment>
<dbReference type="Pfam" id="PF00172">
    <property type="entry name" value="Zn_clus"/>
    <property type="match status" value="1"/>
</dbReference>
<feature type="region of interest" description="Disordered" evidence="8">
    <location>
        <begin position="1"/>
        <end position="45"/>
    </location>
</feature>
<dbReference type="InterPro" id="IPR007219">
    <property type="entry name" value="XnlR_reg_dom"/>
</dbReference>
<keyword evidence="4" id="KW-0805">Transcription regulation</keyword>
<dbReference type="SUPFAM" id="SSF57701">
    <property type="entry name" value="Zn2/Cys6 DNA-binding domain"/>
    <property type="match status" value="1"/>
</dbReference>
<sequence>MEVISPRSTFHYQPTFDSYDPPGPSNGHHSHTGNNGHEGITSFNQFDNMNGLNGINSMNGLNGSGTNDRSISNGSNGHDMLDTLSRSTRSRSPSPVQTKKRRRPSGEKRARCANACNRCKAKKLKCFQGERAEGTCAACAKSGAECVFETPLPRHAGGEKYVVALEARIAKLESALAELDPNHPEINDHYNSSFSPSYRPNVEDLSKEVGFVSVNKSGSEQFFGESSGYTFTRTKPDPRSLVQNSSSAPPSRYLVNPNPPLPTPEVSEKILQMIYLHIQSRYGFVEWHRIRAWHARREKVCFTPMNGQASFDDRIGAFFLWVIYAVGTEFVPREAAGLETADTYLEQAMKYIDFVIAPHDITTVQGLVWLIFYGFRASGGPSIWHLCGFAMRLCVELGLHRKVSPENDVLTNELRKRVFWSVYCFDRLICLSSGRPFNLIDRDIDVELPVDVDCDSTDRALITNLQRQASMGAPLPYTVNGTMTTMTSAIHTLRLFQIRSRVQSAFYSIHAPRPTREETEGFLTELEEWRRTLPHAASNFPCQEEDKYLMIYFQAVLFTLRPGVIRATPRDPLLMLCATAAAEACELIRKVHQSPTVVHSLVSLYHIFICGMTLLHCLSVLPTVIPTRISARAIRACSSTLAIFAQLFPAAIPFRELFEYMADQILSADSFPPGQASAIGELLVGNLEPLAQVYDKINGGGNNQNPSPPLSNVPEPTLPPVQTTGPEMLTPGSLSSNIPASGMITTSGNSFPNLAIGEFANLHNFGDLASLLDFPNDGGWQHDWAEGWPQK</sequence>
<dbReference type="CDD" id="cd12148">
    <property type="entry name" value="fungal_TF_MHR"/>
    <property type="match status" value="1"/>
</dbReference>
<dbReference type="GO" id="GO:0005634">
    <property type="term" value="C:nucleus"/>
    <property type="evidence" value="ECO:0007669"/>
    <property type="project" value="UniProtKB-SubCell"/>
</dbReference>
<dbReference type="InterPro" id="IPR001138">
    <property type="entry name" value="Zn2Cys6_DnaBD"/>
</dbReference>
<dbReference type="GO" id="GO:0006351">
    <property type="term" value="P:DNA-templated transcription"/>
    <property type="evidence" value="ECO:0007669"/>
    <property type="project" value="InterPro"/>
</dbReference>
<dbReference type="GO" id="GO:0008270">
    <property type="term" value="F:zinc ion binding"/>
    <property type="evidence" value="ECO:0007669"/>
    <property type="project" value="InterPro"/>
</dbReference>
<feature type="region of interest" description="Disordered" evidence="8">
    <location>
        <begin position="57"/>
        <end position="108"/>
    </location>
</feature>
<dbReference type="InterPro" id="IPR036864">
    <property type="entry name" value="Zn2-C6_fun-type_DNA-bd_sf"/>
</dbReference>
<organism evidence="10 11">
    <name type="scientific">Tremella mesenterica</name>
    <name type="common">Jelly fungus</name>
    <dbReference type="NCBI Taxonomy" id="5217"/>
    <lineage>
        <taxon>Eukaryota</taxon>
        <taxon>Fungi</taxon>
        <taxon>Dikarya</taxon>
        <taxon>Basidiomycota</taxon>
        <taxon>Agaricomycotina</taxon>
        <taxon>Tremellomycetes</taxon>
        <taxon>Tremellales</taxon>
        <taxon>Tremellaceae</taxon>
        <taxon>Tremella</taxon>
    </lineage>
</organism>
<feature type="region of interest" description="Disordered" evidence="8">
    <location>
        <begin position="234"/>
        <end position="258"/>
    </location>
</feature>
<dbReference type="SMART" id="SM00906">
    <property type="entry name" value="Fungal_trans"/>
    <property type="match status" value="1"/>
</dbReference>
<keyword evidence="11" id="KW-1185">Reference proteome</keyword>
<dbReference type="PANTHER" id="PTHR47782">
    <property type="entry name" value="ZN(II)2CYS6 TRANSCRIPTION FACTOR (EUROFUNG)-RELATED"/>
    <property type="match status" value="1"/>
</dbReference>
<evidence type="ECO:0000256" key="4">
    <source>
        <dbReference type="ARBA" id="ARBA00023015"/>
    </source>
</evidence>
<reference evidence="10 11" key="1">
    <citation type="submission" date="2016-06" db="EMBL/GenBank/DDBJ databases">
        <title>Evolution of pathogenesis and genome organization in the Tremellales.</title>
        <authorList>
            <person name="Cuomo C."/>
            <person name="Litvintseva A."/>
            <person name="Heitman J."/>
            <person name="Chen Y."/>
            <person name="Sun S."/>
            <person name="Springer D."/>
            <person name="Dromer F."/>
            <person name="Young S."/>
            <person name="Zeng Q."/>
            <person name="Chapman S."/>
            <person name="Gujja S."/>
            <person name="Saif S."/>
            <person name="Birren B."/>
        </authorList>
    </citation>
    <scope>NUCLEOTIDE SEQUENCE [LARGE SCALE GENOMIC DNA]</scope>
    <source>
        <strain evidence="10 11">ATCC 28783</strain>
    </source>
</reference>
<name>A0A4V1M509_TREME</name>
<keyword evidence="3" id="KW-0862">Zinc</keyword>
<dbReference type="SMART" id="SM00066">
    <property type="entry name" value="GAL4"/>
    <property type="match status" value="1"/>
</dbReference>
<dbReference type="InterPro" id="IPR052202">
    <property type="entry name" value="Yeast_MetPath_Reg"/>
</dbReference>
<keyword evidence="2" id="KW-0479">Metal-binding</keyword>
<evidence type="ECO:0000313" key="11">
    <source>
        <dbReference type="Proteomes" id="UP000289152"/>
    </source>
</evidence>
<evidence type="ECO:0000313" key="10">
    <source>
        <dbReference type="EMBL" id="RXK42227.1"/>
    </source>
</evidence>
<evidence type="ECO:0000256" key="5">
    <source>
        <dbReference type="ARBA" id="ARBA00023125"/>
    </source>
</evidence>
<dbReference type="InParanoid" id="A0A4V1M509"/>
<evidence type="ECO:0000256" key="8">
    <source>
        <dbReference type="SAM" id="MobiDB-lite"/>
    </source>
</evidence>
<evidence type="ECO:0000256" key="3">
    <source>
        <dbReference type="ARBA" id="ARBA00022833"/>
    </source>
</evidence>
<dbReference type="PANTHER" id="PTHR47782:SF12">
    <property type="entry name" value="ZN(II)2CYS6 TRANSCRIPTION FACTOR (EUROFUNG)"/>
    <property type="match status" value="1"/>
</dbReference>
<dbReference type="OrthoDB" id="3364175at2759"/>
<feature type="region of interest" description="Disordered" evidence="8">
    <location>
        <begin position="697"/>
        <end position="726"/>
    </location>
</feature>
<gene>
    <name evidence="10" type="ORF">M231_00585</name>
</gene>
<dbReference type="EMBL" id="SDIL01000003">
    <property type="protein sequence ID" value="RXK42227.1"/>
    <property type="molecule type" value="Genomic_DNA"/>
</dbReference>
<dbReference type="Gene3D" id="4.10.240.10">
    <property type="entry name" value="Zn(2)-C6 fungal-type DNA-binding domain"/>
    <property type="match status" value="1"/>
</dbReference>
<accession>A0A4V1M509</accession>
<feature type="compositionally biased region" description="Polar residues" evidence="8">
    <location>
        <begin position="1"/>
        <end position="16"/>
    </location>
</feature>
<keyword evidence="7" id="KW-0539">Nucleus</keyword>
<evidence type="ECO:0000256" key="7">
    <source>
        <dbReference type="ARBA" id="ARBA00023242"/>
    </source>
</evidence>
<proteinExistence type="predicted"/>
<evidence type="ECO:0000259" key="9">
    <source>
        <dbReference type="PROSITE" id="PS50048"/>
    </source>
</evidence>
<keyword evidence="6" id="KW-0804">Transcription</keyword>
<dbReference type="AlphaFoldDB" id="A0A4V1M509"/>